<reference evidence="1 2" key="1">
    <citation type="journal article" date="2016" name="Nat. Commun.">
        <title>Thousands of microbial genomes shed light on interconnected biogeochemical processes in an aquifer system.</title>
        <authorList>
            <person name="Anantharaman K."/>
            <person name="Brown C.T."/>
            <person name="Hug L.A."/>
            <person name="Sharon I."/>
            <person name="Castelle C.J."/>
            <person name="Probst A.J."/>
            <person name="Thomas B.C."/>
            <person name="Singh A."/>
            <person name="Wilkins M.J."/>
            <person name="Karaoz U."/>
            <person name="Brodie E.L."/>
            <person name="Williams K.H."/>
            <person name="Hubbard S.S."/>
            <person name="Banfield J.F."/>
        </authorList>
    </citation>
    <scope>NUCLEOTIDE SEQUENCE [LARGE SCALE GENOMIC DNA]</scope>
</reference>
<evidence type="ECO:0000313" key="1">
    <source>
        <dbReference type="EMBL" id="OHA02493.1"/>
    </source>
</evidence>
<proteinExistence type="predicted"/>
<dbReference type="EMBL" id="MHQL01000034">
    <property type="protein sequence ID" value="OHA02493.1"/>
    <property type="molecule type" value="Genomic_DNA"/>
</dbReference>
<evidence type="ECO:0000313" key="2">
    <source>
        <dbReference type="Proteomes" id="UP000177811"/>
    </source>
</evidence>
<sequence>MGALAVVAFLGGCHPEIQQRPLDVKLLDGNIIACPEGFQIDNVTLVCYVGPKSVDDHNKMTIPISSVSEIRFKTLDK</sequence>
<dbReference type="AlphaFoldDB" id="A0A1G2KT37"/>
<accession>A0A1G2KT37</accession>
<organism evidence="1 2">
    <name type="scientific">Candidatus Sungbacteria bacterium RIFCSPHIGHO2_02_FULL_51_29</name>
    <dbReference type="NCBI Taxonomy" id="1802273"/>
    <lineage>
        <taxon>Bacteria</taxon>
        <taxon>Candidatus Sungiibacteriota</taxon>
    </lineage>
</organism>
<comment type="caution">
    <text evidence="1">The sequence shown here is derived from an EMBL/GenBank/DDBJ whole genome shotgun (WGS) entry which is preliminary data.</text>
</comment>
<protein>
    <submittedName>
        <fullName evidence="1">Uncharacterized protein</fullName>
    </submittedName>
</protein>
<name>A0A1G2KT37_9BACT</name>
<gene>
    <name evidence="1" type="ORF">A3C16_05470</name>
</gene>
<dbReference type="Proteomes" id="UP000177811">
    <property type="component" value="Unassembled WGS sequence"/>
</dbReference>